<keyword evidence="3" id="KW-1185">Reference proteome</keyword>
<dbReference type="AlphaFoldDB" id="A0A4Y9ZQT9"/>
<evidence type="ECO:0000256" key="1">
    <source>
        <dbReference type="SAM" id="MobiDB-lite"/>
    </source>
</evidence>
<evidence type="ECO:0000313" key="3">
    <source>
        <dbReference type="Proteomes" id="UP000298061"/>
    </source>
</evidence>
<organism evidence="2 3">
    <name type="scientific">Hericium alpestre</name>
    <dbReference type="NCBI Taxonomy" id="135208"/>
    <lineage>
        <taxon>Eukaryota</taxon>
        <taxon>Fungi</taxon>
        <taxon>Dikarya</taxon>
        <taxon>Basidiomycota</taxon>
        <taxon>Agaricomycotina</taxon>
        <taxon>Agaricomycetes</taxon>
        <taxon>Russulales</taxon>
        <taxon>Hericiaceae</taxon>
        <taxon>Hericium</taxon>
    </lineage>
</organism>
<dbReference type="Proteomes" id="UP000298061">
    <property type="component" value="Unassembled WGS sequence"/>
</dbReference>
<sequence>MHDIQEVPGFCSVAGLVSSPCSGSLPIKKVCTRSPTIQKKSPDIKTKAYSASVHTSHGLLIPRRTKEKKRPKPSVAPQQPTSSRPKQSGPLKSLDTNLNPADRPPTNPFRTNLEKKAVAIARPTAAPQPHAMPVTPTKRSEPHKASNPFASSTILGDTPIFPRAKVVQPPNPATSAAWRYDPTIGTRPKPLPRKYPSQPESHFRRPAVPQQPQNLSVSFFGRFGQKSRSASQERSRDSMSGFSAPLFSRANTDIPRGSSECLS</sequence>
<protein>
    <submittedName>
        <fullName evidence="2">Uncharacterized protein</fullName>
    </submittedName>
</protein>
<feature type="compositionally biased region" description="Polar residues" evidence="1">
    <location>
        <begin position="76"/>
        <end position="86"/>
    </location>
</feature>
<name>A0A4Y9ZQT9_9AGAM</name>
<feature type="region of interest" description="Disordered" evidence="1">
    <location>
        <begin position="34"/>
        <end position="263"/>
    </location>
</feature>
<comment type="caution">
    <text evidence="2">The sequence shown here is derived from an EMBL/GenBank/DDBJ whole genome shotgun (WGS) entry which is preliminary data.</text>
</comment>
<gene>
    <name evidence="2" type="ORF">EWM64_g7585</name>
</gene>
<proteinExistence type="predicted"/>
<dbReference type="EMBL" id="SFCI01001209">
    <property type="protein sequence ID" value="TFY76427.1"/>
    <property type="molecule type" value="Genomic_DNA"/>
</dbReference>
<evidence type="ECO:0000313" key="2">
    <source>
        <dbReference type="EMBL" id="TFY76427.1"/>
    </source>
</evidence>
<reference evidence="2 3" key="1">
    <citation type="submission" date="2019-02" db="EMBL/GenBank/DDBJ databases">
        <title>Genome sequencing of the rare red list fungi Hericium alpestre (H. flagellum).</title>
        <authorList>
            <person name="Buettner E."/>
            <person name="Kellner H."/>
        </authorList>
    </citation>
    <scope>NUCLEOTIDE SEQUENCE [LARGE SCALE GENOMIC DNA]</scope>
    <source>
        <strain evidence="2 3">DSM 108284</strain>
    </source>
</reference>
<feature type="compositionally biased region" description="Basic residues" evidence="1">
    <location>
        <begin position="63"/>
        <end position="72"/>
    </location>
</feature>
<accession>A0A4Y9ZQT9</accession>